<name>A0A0D2LGD9_9CHLO</name>
<accession>A0A0D2LGD9</accession>
<organism evidence="2 3">
    <name type="scientific">Monoraphidium neglectum</name>
    <dbReference type="NCBI Taxonomy" id="145388"/>
    <lineage>
        <taxon>Eukaryota</taxon>
        <taxon>Viridiplantae</taxon>
        <taxon>Chlorophyta</taxon>
        <taxon>core chlorophytes</taxon>
        <taxon>Chlorophyceae</taxon>
        <taxon>CS clade</taxon>
        <taxon>Sphaeropleales</taxon>
        <taxon>Selenastraceae</taxon>
        <taxon>Monoraphidium</taxon>
    </lineage>
</organism>
<dbReference type="KEGG" id="mng:MNEG_2370"/>
<dbReference type="EMBL" id="KK100485">
    <property type="protein sequence ID" value="KIZ05594.1"/>
    <property type="molecule type" value="Genomic_DNA"/>
</dbReference>
<sequence>MSCCFNPQASDNKLLAKLSAIVSDPAMVQKPIDMAFKHFDKARSRRGRGRSPDGSGFIEASEVLAVADKVCRGAGIAKAPTPAVNMIFDKVAGADGRLDREEFGQLLTKMFYLAQEQTKEKLAGGTPAAPAAAAAPEPLAAA</sequence>
<evidence type="ECO:0008006" key="4">
    <source>
        <dbReference type="Google" id="ProtNLM"/>
    </source>
</evidence>
<dbReference type="OrthoDB" id="537854at2759"/>
<protein>
    <recommendedName>
        <fullName evidence="4">EF-hand domain-containing protein</fullName>
    </recommendedName>
</protein>
<dbReference type="Gene3D" id="1.10.238.10">
    <property type="entry name" value="EF-hand"/>
    <property type="match status" value="1"/>
</dbReference>
<dbReference type="SUPFAM" id="SSF47473">
    <property type="entry name" value="EF-hand"/>
    <property type="match status" value="1"/>
</dbReference>
<dbReference type="Proteomes" id="UP000054498">
    <property type="component" value="Unassembled WGS sequence"/>
</dbReference>
<evidence type="ECO:0000313" key="3">
    <source>
        <dbReference type="Proteomes" id="UP000054498"/>
    </source>
</evidence>
<proteinExistence type="predicted"/>
<reference evidence="2 3" key="1">
    <citation type="journal article" date="2013" name="BMC Genomics">
        <title>Reconstruction of the lipid metabolism for the microalga Monoraphidium neglectum from its genome sequence reveals characteristics suitable for biofuel production.</title>
        <authorList>
            <person name="Bogen C."/>
            <person name="Al-Dilaimi A."/>
            <person name="Albersmeier A."/>
            <person name="Wichmann J."/>
            <person name="Grundmann M."/>
            <person name="Rupp O."/>
            <person name="Lauersen K.J."/>
            <person name="Blifernez-Klassen O."/>
            <person name="Kalinowski J."/>
            <person name="Goesmann A."/>
            <person name="Mussgnug J.H."/>
            <person name="Kruse O."/>
        </authorList>
    </citation>
    <scope>NUCLEOTIDE SEQUENCE [LARGE SCALE GENOMIC DNA]</scope>
    <source>
        <strain evidence="2 3">SAG 48.87</strain>
    </source>
</reference>
<dbReference type="GeneID" id="25735248"/>
<feature type="compositionally biased region" description="Low complexity" evidence="1">
    <location>
        <begin position="127"/>
        <end position="142"/>
    </location>
</feature>
<feature type="region of interest" description="Disordered" evidence="1">
    <location>
        <begin position="122"/>
        <end position="142"/>
    </location>
</feature>
<dbReference type="InterPro" id="IPR011992">
    <property type="entry name" value="EF-hand-dom_pair"/>
</dbReference>
<dbReference type="RefSeq" id="XP_013904613.1">
    <property type="nucleotide sequence ID" value="XM_014049159.1"/>
</dbReference>
<dbReference type="AlphaFoldDB" id="A0A0D2LGD9"/>
<evidence type="ECO:0000313" key="2">
    <source>
        <dbReference type="EMBL" id="KIZ05594.1"/>
    </source>
</evidence>
<evidence type="ECO:0000256" key="1">
    <source>
        <dbReference type="SAM" id="MobiDB-lite"/>
    </source>
</evidence>
<gene>
    <name evidence="2" type="ORF">MNEG_2370</name>
</gene>
<keyword evidence="3" id="KW-1185">Reference proteome</keyword>